<feature type="domain" description="ARID" evidence="7">
    <location>
        <begin position="307"/>
        <end position="399"/>
    </location>
</feature>
<feature type="region of interest" description="Disordered" evidence="6">
    <location>
        <begin position="412"/>
        <end position="604"/>
    </location>
</feature>
<evidence type="ECO:0000256" key="5">
    <source>
        <dbReference type="ARBA" id="ARBA00023242"/>
    </source>
</evidence>
<feature type="compositionally biased region" description="Basic and acidic residues" evidence="6">
    <location>
        <begin position="868"/>
        <end position="880"/>
    </location>
</feature>
<dbReference type="CDD" id="cd16100">
    <property type="entry name" value="ARID"/>
    <property type="match status" value="1"/>
</dbReference>
<dbReference type="SMART" id="SM00501">
    <property type="entry name" value="BRIGHT"/>
    <property type="match status" value="1"/>
</dbReference>
<accession>A0A914WEB7</accession>
<dbReference type="GO" id="GO:0005634">
    <property type="term" value="C:nucleus"/>
    <property type="evidence" value="ECO:0007669"/>
    <property type="project" value="TreeGrafter"/>
</dbReference>
<keyword evidence="5" id="KW-0539">Nucleus</keyword>
<feature type="compositionally biased region" description="Pro residues" evidence="6">
    <location>
        <begin position="579"/>
        <end position="592"/>
    </location>
</feature>
<dbReference type="InterPro" id="IPR051232">
    <property type="entry name" value="ARID/SWI1_ChromRemod"/>
</dbReference>
<dbReference type="Proteomes" id="UP000887566">
    <property type="component" value="Unplaced"/>
</dbReference>
<dbReference type="AlphaFoldDB" id="A0A914WEB7"/>
<evidence type="ECO:0000256" key="2">
    <source>
        <dbReference type="ARBA" id="ARBA00023015"/>
    </source>
</evidence>
<dbReference type="InterPro" id="IPR012603">
    <property type="entry name" value="ARID4A/B_PWWP"/>
</dbReference>
<keyword evidence="4" id="KW-0804">Transcription</keyword>
<sequence length="1173" mass="130521">MQSDDPAFLPVGTDVSAKFKGAFCEARVKKIQKSVKCKVMFKDAPFGSASYDDTQIKGALELNAIVEVPHGKTSVRAVVQHIKDGSSYTVVFNDGDERSLRRSQLCLKSGKHFDAAGNLDALPLTHPEQFSNPVMSDGKTHKLKQKKRKSQYRVETSESSSEESDSQKKDAGKVMCVFDEPSKKGKWFPAIIASPKAHKTSKLPGKNDVVVRSFKDGKYSVVPLACTTEFDVVKGRKIEQPASLKQAVEKAIAYSDREELPSHWDRDALLGVGHDSSDDDAKPSQKRKKSVVVASSSEDSDNELEYSEERDRFVAQLYKFQEERGTPINKAPILGGRDLDLYRFYKVVQKMGGFNRVCNNNAWKQVLARMKLEGCPGATPITVRNSYSRYLSHFNSFYRRLGWRMDEISVAGTSRTSRQVRQAEKDKAKARKPPAAAADKDKDQKEKEQKEKDAEKEKDAKEKVKEKESKEKAKEKEKDVKEKAKEAKEKEKEAKEKEKEAKEREKEAKEKEKEAKEREKEAKEKEKEKEKEREKNKEKEKQEKQNLSSSDKEKETKEKESKEKASEKKKDDKVKPKSHSPPPPPPSVSPRVPPEDDQDPDDGFVQGTLTTRFYIGQKVRAQHGQGSARRWYDARVLQLDVGPTVGAKTATKRCFLHYLGWNMRYDEWVGTAKIRVSMADRYYNEEGAKEATGDEGERSKRGESSDASSSAESTNRMTRRATKNSESTASVPLPPPPQTDDARQSPVIKKLMNARQQNRKKTDSESESSSDEKFEPPTKRTRNRSTRANETPPAEASASSSSPELSVGRIEMKPIIRPSTPAEQSVGGKTTPVSQAPEPDAVQEAAATQVTTRSKGKAESTPVASETPKTDRVAVERPDPEPPTSTVPLPQPPTTPIVAAVASPHVDDDDRPSQSSADQSASTEEPQPMSTSDSQQTDESMQLLKSLPASVSTSSSSKEQGSTEDDFTNENDCELSGIGGETPNYGDDDGGELSGGATPGSASKAVGRKLSKSATAVATKRRRHRNYSNMVTDQRKHSKCVRKDDDSDDESQIDDCASPKDSLMALKARIQQKMEADNDWECEDLNLAPIDPSLTGEQRIAALQDRIQDIRDYYQQTKTDLASLERRWRRTLEKKKKRERESKRLETLTPFLPKSHSADDVALLGNAASGGSS</sequence>
<keyword evidence="1" id="KW-0156">Chromatin regulator</keyword>
<feature type="region of interest" description="Disordered" evidence="6">
    <location>
        <begin position="268"/>
        <end position="307"/>
    </location>
</feature>
<keyword evidence="3" id="KW-0238">DNA-binding</keyword>
<dbReference type="Pfam" id="PF11717">
    <property type="entry name" value="Tudor-knot"/>
    <property type="match status" value="1"/>
</dbReference>
<feature type="compositionally biased region" description="Polar residues" evidence="6">
    <location>
        <begin position="913"/>
        <end position="940"/>
    </location>
</feature>
<keyword evidence="8" id="KW-1185">Reference proteome</keyword>
<feature type="compositionally biased region" description="Basic and acidic residues" evidence="6">
    <location>
        <begin position="438"/>
        <end position="575"/>
    </location>
</feature>
<evidence type="ECO:0000256" key="1">
    <source>
        <dbReference type="ARBA" id="ARBA00022853"/>
    </source>
</evidence>
<evidence type="ECO:0000256" key="3">
    <source>
        <dbReference type="ARBA" id="ARBA00023125"/>
    </source>
</evidence>
<dbReference type="InterPro" id="IPR025995">
    <property type="entry name" value="Tudor-knot"/>
</dbReference>
<feature type="compositionally biased region" description="Acidic residues" evidence="6">
    <location>
        <begin position="962"/>
        <end position="973"/>
    </location>
</feature>
<feature type="compositionally biased region" description="Low complexity" evidence="6">
    <location>
        <begin position="842"/>
        <end position="852"/>
    </location>
</feature>
<evidence type="ECO:0000256" key="4">
    <source>
        <dbReference type="ARBA" id="ARBA00023163"/>
    </source>
</evidence>
<dbReference type="CDD" id="cd20389">
    <property type="entry name" value="Tudor_ARID4_rpt1"/>
    <property type="match status" value="1"/>
</dbReference>
<feature type="compositionally biased region" description="Basic and acidic residues" evidence="6">
    <location>
        <begin position="760"/>
        <end position="778"/>
    </location>
</feature>
<dbReference type="SMART" id="SM01014">
    <property type="entry name" value="ARID"/>
    <property type="match status" value="1"/>
</dbReference>
<dbReference type="Pfam" id="PF08169">
    <property type="entry name" value="RBB1NT"/>
    <property type="match status" value="1"/>
</dbReference>
<feature type="compositionally biased region" description="Basic and acidic residues" evidence="6">
    <location>
        <begin position="688"/>
        <end position="704"/>
    </location>
</feature>
<dbReference type="CDD" id="cd05162">
    <property type="entry name" value="PWWP"/>
    <property type="match status" value="1"/>
</dbReference>
<dbReference type="SUPFAM" id="SSF54160">
    <property type="entry name" value="Chromo domain-like"/>
    <property type="match status" value="1"/>
</dbReference>
<evidence type="ECO:0000259" key="7">
    <source>
        <dbReference type="PROSITE" id="PS51011"/>
    </source>
</evidence>
<dbReference type="PANTHER" id="PTHR13964:SF27">
    <property type="entry name" value="HAT-TRICK, ISOFORM D"/>
    <property type="match status" value="1"/>
</dbReference>
<dbReference type="Gene3D" id="2.30.30.140">
    <property type="match status" value="3"/>
</dbReference>
<dbReference type="CDD" id="cd20390">
    <property type="entry name" value="Tudor_ARID4_rpt2"/>
    <property type="match status" value="1"/>
</dbReference>
<organism evidence="8 9">
    <name type="scientific">Plectus sambesii</name>
    <dbReference type="NCBI Taxonomy" id="2011161"/>
    <lineage>
        <taxon>Eukaryota</taxon>
        <taxon>Metazoa</taxon>
        <taxon>Ecdysozoa</taxon>
        <taxon>Nematoda</taxon>
        <taxon>Chromadorea</taxon>
        <taxon>Plectida</taxon>
        <taxon>Plectina</taxon>
        <taxon>Plectoidea</taxon>
        <taxon>Plectidae</taxon>
        <taxon>Plectus</taxon>
    </lineage>
</organism>
<protein>
    <submittedName>
        <fullName evidence="9">ARID domain-containing protein</fullName>
    </submittedName>
</protein>
<dbReference type="SUPFAM" id="SSF46774">
    <property type="entry name" value="ARID-like"/>
    <property type="match status" value="1"/>
</dbReference>
<reference evidence="9" key="1">
    <citation type="submission" date="2022-11" db="UniProtKB">
        <authorList>
            <consortium name="WormBaseParasite"/>
        </authorList>
    </citation>
    <scope>IDENTIFICATION</scope>
</reference>
<evidence type="ECO:0000313" key="9">
    <source>
        <dbReference type="WBParaSite" id="PSAMB.scaffold3886size16527.g22818.t1"/>
    </source>
</evidence>
<evidence type="ECO:0000256" key="6">
    <source>
        <dbReference type="SAM" id="MobiDB-lite"/>
    </source>
</evidence>
<feature type="region of interest" description="Disordered" evidence="6">
    <location>
        <begin position="127"/>
        <end position="171"/>
    </location>
</feature>
<dbReference type="GO" id="GO:0006325">
    <property type="term" value="P:chromatin organization"/>
    <property type="evidence" value="ECO:0007669"/>
    <property type="project" value="UniProtKB-KW"/>
</dbReference>
<dbReference type="GO" id="GO:0006357">
    <property type="term" value="P:regulation of transcription by RNA polymerase II"/>
    <property type="evidence" value="ECO:0007669"/>
    <property type="project" value="TreeGrafter"/>
</dbReference>
<feature type="compositionally biased region" description="Low complexity" evidence="6">
    <location>
        <begin position="790"/>
        <end position="806"/>
    </location>
</feature>
<dbReference type="InterPro" id="IPR016197">
    <property type="entry name" value="Chromo-like_dom_sf"/>
</dbReference>
<dbReference type="InterPro" id="IPR036431">
    <property type="entry name" value="ARID_dom_sf"/>
</dbReference>
<feature type="compositionally biased region" description="Polar residues" evidence="6">
    <location>
        <begin position="821"/>
        <end position="834"/>
    </location>
</feature>
<dbReference type="Pfam" id="PF01388">
    <property type="entry name" value="ARID"/>
    <property type="match status" value="1"/>
</dbReference>
<dbReference type="WBParaSite" id="PSAMB.scaffold3886size16527.g22818.t1">
    <property type="protein sequence ID" value="PSAMB.scaffold3886size16527.g22818.t1"/>
    <property type="gene ID" value="PSAMB.scaffold3886size16527.g22818"/>
</dbReference>
<dbReference type="InterPro" id="IPR001606">
    <property type="entry name" value="ARID_dom"/>
</dbReference>
<feature type="region of interest" description="Disordered" evidence="6">
    <location>
        <begin position="1132"/>
        <end position="1151"/>
    </location>
</feature>
<dbReference type="PROSITE" id="PS51011">
    <property type="entry name" value="ARID"/>
    <property type="match status" value="1"/>
</dbReference>
<dbReference type="Gene3D" id="1.10.150.60">
    <property type="entry name" value="ARID DNA-binding domain"/>
    <property type="match status" value="1"/>
</dbReference>
<feature type="compositionally biased region" description="Low complexity" evidence="6">
    <location>
        <begin position="946"/>
        <end position="960"/>
    </location>
</feature>
<feature type="compositionally biased region" description="Basic residues" evidence="6">
    <location>
        <begin position="141"/>
        <end position="151"/>
    </location>
</feature>
<feature type="compositionally biased region" description="Pro residues" evidence="6">
    <location>
        <begin position="881"/>
        <end position="895"/>
    </location>
</feature>
<dbReference type="PANTHER" id="PTHR13964">
    <property type="entry name" value="RBP-RELATED"/>
    <property type="match status" value="1"/>
</dbReference>
<dbReference type="GO" id="GO:0000976">
    <property type="term" value="F:transcription cis-regulatory region binding"/>
    <property type="evidence" value="ECO:0007669"/>
    <property type="project" value="TreeGrafter"/>
</dbReference>
<proteinExistence type="predicted"/>
<feature type="region of interest" description="Disordered" evidence="6">
    <location>
        <begin position="688"/>
        <end position="1057"/>
    </location>
</feature>
<evidence type="ECO:0000313" key="8">
    <source>
        <dbReference type="Proteomes" id="UP000887566"/>
    </source>
</evidence>
<name>A0A914WEB7_9BILA</name>
<keyword evidence="2" id="KW-0805">Transcription regulation</keyword>